<evidence type="ECO:0008006" key="3">
    <source>
        <dbReference type="Google" id="ProtNLM"/>
    </source>
</evidence>
<reference evidence="2" key="1">
    <citation type="journal article" date="2015" name="Nature">
        <title>Complex archaea that bridge the gap between prokaryotes and eukaryotes.</title>
        <authorList>
            <person name="Spang A."/>
            <person name="Saw J.H."/>
            <person name="Jorgensen S.L."/>
            <person name="Zaremba-Niedzwiedzka K."/>
            <person name="Martijn J."/>
            <person name="Lind A.E."/>
            <person name="van Eijk R."/>
            <person name="Schleper C."/>
            <person name="Guy L."/>
            <person name="Ettema T.J."/>
        </authorList>
    </citation>
    <scope>NUCLEOTIDE SEQUENCE</scope>
</reference>
<sequence>MNNIKEIMNGVISAILIATGYIVLLCGIGCLIGSSFGNMADETGSMLACTMGCLILAVILIGSGIAWYYIVKPKQSIA</sequence>
<accession>A0A0F8XGI5</accession>
<dbReference type="EMBL" id="LAZR01059343">
    <property type="protein sequence ID" value="KKK67988.1"/>
    <property type="molecule type" value="Genomic_DNA"/>
</dbReference>
<gene>
    <name evidence="2" type="ORF">LCGC14_2948580</name>
</gene>
<evidence type="ECO:0000256" key="1">
    <source>
        <dbReference type="SAM" id="Phobius"/>
    </source>
</evidence>
<comment type="caution">
    <text evidence="2">The sequence shown here is derived from an EMBL/GenBank/DDBJ whole genome shotgun (WGS) entry which is preliminary data.</text>
</comment>
<feature type="transmembrane region" description="Helical" evidence="1">
    <location>
        <begin position="43"/>
        <end position="70"/>
    </location>
</feature>
<organism evidence="2">
    <name type="scientific">marine sediment metagenome</name>
    <dbReference type="NCBI Taxonomy" id="412755"/>
    <lineage>
        <taxon>unclassified sequences</taxon>
        <taxon>metagenomes</taxon>
        <taxon>ecological metagenomes</taxon>
    </lineage>
</organism>
<name>A0A0F8XGI5_9ZZZZ</name>
<evidence type="ECO:0000313" key="2">
    <source>
        <dbReference type="EMBL" id="KKK67988.1"/>
    </source>
</evidence>
<keyword evidence="1" id="KW-0472">Membrane</keyword>
<proteinExistence type="predicted"/>
<feature type="transmembrane region" description="Helical" evidence="1">
    <location>
        <begin position="12"/>
        <end position="37"/>
    </location>
</feature>
<protein>
    <recommendedName>
        <fullName evidence="3">DUF4190 domain-containing protein</fullName>
    </recommendedName>
</protein>
<keyword evidence="1" id="KW-0812">Transmembrane</keyword>
<dbReference type="AlphaFoldDB" id="A0A0F8XGI5"/>
<keyword evidence="1" id="KW-1133">Transmembrane helix</keyword>